<name>A0L6C1_MAGMM</name>
<feature type="transmembrane region" description="Helical" evidence="3">
    <location>
        <begin position="6"/>
        <end position="25"/>
    </location>
</feature>
<keyword evidence="1" id="KW-0175">Coiled coil</keyword>
<reference evidence="4 5" key="2">
    <citation type="journal article" date="2012" name="Int. J. Syst. Evol. Microbiol.">
        <title>Magnetococcus marinus gen. nov., sp. nov., a marine, magnetotactic bacterium that represents a novel lineage (Magnetococcaceae fam. nov.; Magnetococcales ord. nov.) at the base of the Alphaproteobacteria.</title>
        <authorList>
            <person name="Bazylinski D.A."/>
            <person name="Williams T.J."/>
            <person name="Lefevre C.T."/>
            <person name="Berg R.J."/>
            <person name="Zhang C.L."/>
            <person name="Bowser S.S."/>
            <person name="Dean A.J."/>
            <person name="Beveridge T.J."/>
        </authorList>
    </citation>
    <scope>NUCLEOTIDE SEQUENCE [LARGE SCALE GENOMIC DNA]</scope>
    <source>
        <strain evidence="5">ATCC BAA-1437 / JCM 17883 / MC-1</strain>
    </source>
</reference>
<feature type="coiled-coil region" evidence="1">
    <location>
        <begin position="762"/>
        <end position="857"/>
    </location>
</feature>
<reference evidence="5" key="1">
    <citation type="journal article" date="2009" name="Appl. Environ. Microbiol.">
        <title>Complete genome sequence of the chemolithoautotrophic marine magnetotactic coccus strain MC-1.</title>
        <authorList>
            <person name="Schubbe S."/>
            <person name="Williams T.J."/>
            <person name="Xie G."/>
            <person name="Kiss H.E."/>
            <person name="Brettin T.S."/>
            <person name="Martinez D."/>
            <person name="Ross C.A."/>
            <person name="Schuler D."/>
            <person name="Cox B.L."/>
            <person name="Nealson K.H."/>
            <person name="Bazylinski D.A."/>
        </authorList>
    </citation>
    <scope>NUCLEOTIDE SEQUENCE [LARGE SCALE GENOMIC DNA]</scope>
    <source>
        <strain evidence="5">ATCC BAA-1437 / JCM 17883 / MC-1</strain>
    </source>
</reference>
<dbReference type="KEGG" id="mgm:Mmc1_0996"/>
<protein>
    <submittedName>
        <fullName evidence="4">Chromosome segregation ATPases-like protein</fullName>
    </submittedName>
</protein>
<keyword evidence="3" id="KW-0472">Membrane</keyword>
<evidence type="ECO:0000256" key="2">
    <source>
        <dbReference type="SAM" id="MobiDB-lite"/>
    </source>
</evidence>
<feature type="transmembrane region" description="Helical" evidence="3">
    <location>
        <begin position="54"/>
        <end position="75"/>
    </location>
</feature>
<keyword evidence="3" id="KW-1133">Transmembrane helix</keyword>
<dbReference type="HOGENOM" id="CLU_238417_0_0_5"/>
<dbReference type="OrthoDB" id="7524818at2"/>
<feature type="region of interest" description="Disordered" evidence="2">
    <location>
        <begin position="1613"/>
        <end position="1650"/>
    </location>
</feature>
<sequence precursor="true">MKGPLFGTIWSLVLMGLAVMAGIWVSGHAPQLMTVLPLPAFLAVPLSNQAEAPIVMTLLGVISGFLFFFLGGYVWQAVLDALRVSLAHGALARAVKRGEFARGEAEPELYSWFYYPLFTRLWHDYTDSLHRQMVEDESGVTTTHYRSTVPAELYFNQTNLVDTPMRVEFFRHLPGILTGAGIVSTFAGILLGLTDFNPTVEASQVTLQLKHLFTGVSTAFVASFIAILTAISVTVVEKLLLHWRYAQITRLQGTLDDLFPGGVESEYLADMACQGGRVGEPGKRDDGAARALHAALAEPVRQMADAAQQAAQQQSLQRQSVERLAELVQGMAAEMQGAMTRFEGVNQTTQQQLQRLLESPPTQAVAADAAMAQAMRGGLEGLAQQLDAGQQAQLAALARGPELLAQIAQRLEQLMPATPPPAQDELGRSLAKQEQLLQGVKSALVALNESLLSLKPHVVAPGENKGGGLDDAALVEAARSLPVMESALQEIRQTLAQRVSEQGSGQQQLLAVLAQLDDNLNRGAAQREALLLARMSQEQGSLSESLQEMLQTGVQTMERSVVTLLADLAKREQTEQAHFQSLQEGQNQLESRLDQLRDQDLYQGQELEAVRDALEGQEETLERLLGLHNDADARLQGVEINQGQHQTSLDNLSSLLHRQESMVSEELGLLKEQAAQRGFWETMQRDQLALASRLDTMHAAQDRTADALGEALQGQQQQLLTQLEGMEDLRQSQQEMRAAQQQGLQRGDVMQQLVESIHLRHADRLARLQRKLANRLHRLEQQLVSANSEALLQGGQQLQQLGEAVDRQVAMMAQLQAEQIQKGDAQQQSAQRLEAMNEEQQSRLQQVVELVQQAQQQARGEGEATERQLQGIAAQLQQAASNEQQRQGELGSQLDRVQGQLQEAVAQLQQGQQQHLEQLAGLAQQITQVAEQTQLGEESVGAQLQGIAERLNQAEQQAQSVAEGVDHHLERIAQQLTQLESRSEGAESALASRMERISTAFAQLRDRVGELAQEQQRLAALDNLDGSVQGLQQGLESQQLVLAALAGGLENIQEHQQEQSEGLVNLHEALGGVVEIQTAMRGYGAQLQGLESQLTQVLEQDPAAQLAGLRSLLEGQPAMLDVLKGGLDRVVAYVEQRQHNQNSQKLALEEGVEGLLGNLQDNLNLQGEVLLQVREHQAETASEYKKLREYQKSISENLAGVADAQRESADAMNLTRSDGLESRRFMESVMDAQQAIRTRMGELGDVQRLLQNALGALESTQDEVRQALHSASSAHDQSQTRMDGVVTELAQRYAEVQQALQGQHALTGVVQESLGEMRAEQGMMQRGVMEAIKTMRSSLPEDLPEVVESLRSSVGQTLRENMQQLQQRVEGIGKGMERAQSAMGLSLNEIRALLQQTGAERDARMAERLESMGEANRNRHQALMNTLEGLSLRLVQRSDQMQNRLESSTKQMLEQLQGGNATPRPADSGVEQAVLEQLVQQQGESQLQAITGLKAHLSDLLHGTMGHFADEVEQRVGQMLQGSLEGLDEVSALLQSQGGEASQWQPIAQQLDLLIEQSRTQNAALLEAVAGLPMAGAVGDGVDASALVPLLQKRMEESLKGTLGELEKLLEESTAQSNARSDQLAQAMEQLSQQREAGSTGAVAEPSSMSPRLEALVADMDGRLTLLQKRMAEEQAAMQHTLEAWAERIVQSKEEEKSQLVDRIASIDAQNESRHQGMMGALNEVSRAFSGDMEQMRRDMEESTDQAADKLVQQLRKVVHGASEEQAVYIEMLGERMDALRKKLVKK</sequence>
<evidence type="ECO:0000256" key="1">
    <source>
        <dbReference type="SAM" id="Coils"/>
    </source>
</evidence>
<gene>
    <name evidence="4" type="ordered locus">Mmc1_0996</name>
</gene>
<dbReference type="STRING" id="156889.Mmc1_0996"/>
<dbReference type="Proteomes" id="UP000002586">
    <property type="component" value="Chromosome"/>
</dbReference>
<evidence type="ECO:0000313" key="4">
    <source>
        <dbReference type="EMBL" id="ABK43514.1"/>
    </source>
</evidence>
<dbReference type="EMBL" id="CP000471">
    <property type="protein sequence ID" value="ABK43514.1"/>
    <property type="molecule type" value="Genomic_DNA"/>
</dbReference>
<feature type="compositionally biased region" description="Polar residues" evidence="2">
    <location>
        <begin position="1615"/>
        <end position="1637"/>
    </location>
</feature>
<evidence type="ECO:0000256" key="3">
    <source>
        <dbReference type="SAM" id="Phobius"/>
    </source>
</evidence>
<organism evidence="4 5">
    <name type="scientific">Magnetococcus marinus (strain ATCC BAA-1437 / JCM 17883 / MC-1)</name>
    <dbReference type="NCBI Taxonomy" id="156889"/>
    <lineage>
        <taxon>Bacteria</taxon>
        <taxon>Pseudomonadati</taxon>
        <taxon>Pseudomonadota</taxon>
        <taxon>Magnetococcia</taxon>
        <taxon>Magnetococcales</taxon>
        <taxon>Magnetococcaceae</taxon>
        <taxon>Magnetococcus</taxon>
    </lineage>
</organism>
<evidence type="ECO:0000313" key="5">
    <source>
        <dbReference type="Proteomes" id="UP000002586"/>
    </source>
</evidence>
<accession>A0L6C1</accession>
<proteinExistence type="predicted"/>
<feature type="coiled-coil region" evidence="1">
    <location>
        <begin position="579"/>
        <end position="627"/>
    </location>
</feature>
<feature type="transmembrane region" description="Helical" evidence="3">
    <location>
        <begin position="213"/>
        <end position="236"/>
    </location>
</feature>
<keyword evidence="5" id="KW-1185">Reference proteome</keyword>
<dbReference type="eggNOG" id="COG1196">
    <property type="taxonomic scope" value="Bacteria"/>
</dbReference>
<keyword evidence="3" id="KW-0812">Transmembrane</keyword>
<dbReference type="RefSeq" id="WP_011712671.1">
    <property type="nucleotide sequence ID" value="NC_008576.1"/>
</dbReference>
<dbReference type="Gene3D" id="1.20.5.300">
    <property type="match status" value="1"/>
</dbReference>
<feature type="coiled-coil region" evidence="1">
    <location>
        <begin position="1690"/>
        <end position="1753"/>
    </location>
</feature>